<evidence type="ECO:0000313" key="2">
    <source>
        <dbReference type="EMBL" id="PCG66883.1"/>
    </source>
</evidence>
<feature type="region of interest" description="Disordered" evidence="1">
    <location>
        <begin position="371"/>
        <end position="407"/>
    </location>
</feature>
<feature type="region of interest" description="Disordered" evidence="1">
    <location>
        <begin position="516"/>
        <end position="619"/>
    </location>
</feature>
<feature type="region of interest" description="Disordered" evidence="1">
    <location>
        <begin position="192"/>
        <end position="309"/>
    </location>
</feature>
<dbReference type="EMBL" id="NWSH01003138">
    <property type="protein sequence ID" value="PCG66883.1"/>
    <property type="molecule type" value="Genomic_DNA"/>
</dbReference>
<organism evidence="2">
    <name type="scientific">Heliothis virescens</name>
    <name type="common">Tobacco budworm moth</name>
    <dbReference type="NCBI Taxonomy" id="7102"/>
    <lineage>
        <taxon>Eukaryota</taxon>
        <taxon>Metazoa</taxon>
        <taxon>Ecdysozoa</taxon>
        <taxon>Arthropoda</taxon>
        <taxon>Hexapoda</taxon>
        <taxon>Insecta</taxon>
        <taxon>Pterygota</taxon>
        <taxon>Neoptera</taxon>
        <taxon>Endopterygota</taxon>
        <taxon>Lepidoptera</taxon>
        <taxon>Glossata</taxon>
        <taxon>Ditrysia</taxon>
        <taxon>Noctuoidea</taxon>
        <taxon>Noctuidae</taxon>
        <taxon>Heliothinae</taxon>
        <taxon>Heliothis</taxon>
    </lineage>
</organism>
<gene>
    <name evidence="2" type="ORF">B5V51_7120</name>
</gene>
<feature type="compositionally biased region" description="Basic residues" evidence="1">
    <location>
        <begin position="204"/>
        <end position="214"/>
    </location>
</feature>
<feature type="compositionally biased region" description="Low complexity" evidence="1">
    <location>
        <begin position="516"/>
        <end position="525"/>
    </location>
</feature>
<dbReference type="AlphaFoldDB" id="A0A2A4J632"/>
<feature type="compositionally biased region" description="Pro residues" evidence="1">
    <location>
        <begin position="383"/>
        <end position="397"/>
    </location>
</feature>
<feature type="region of interest" description="Disordered" evidence="1">
    <location>
        <begin position="111"/>
        <end position="151"/>
    </location>
</feature>
<accession>A0A2A4J632</accession>
<name>A0A2A4J632_HELVI</name>
<dbReference type="SUPFAM" id="SSF54768">
    <property type="entry name" value="dsRNA-binding domain-like"/>
    <property type="match status" value="1"/>
</dbReference>
<comment type="caution">
    <text evidence="2">The sequence shown here is derived from an EMBL/GenBank/DDBJ whole genome shotgun (WGS) entry which is preliminary data.</text>
</comment>
<feature type="compositionally biased region" description="Basic residues" evidence="1">
    <location>
        <begin position="134"/>
        <end position="151"/>
    </location>
</feature>
<feature type="compositionally biased region" description="Low complexity" evidence="1">
    <location>
        <begin position="192"/>
        <end position="203"/>
    </location>
</feature>
<dbReference type="Gene3D" id="3.30.160.20">
    <property type="match status" value="1"/>
</dbReference>
<reference evidence="2" key="1">
    <citation type="submission" date="2017-09" db="EMBL/GenBank/DDBJ databases">
        <title>Contemporary evolution of a Lepidopteran species, Heliothis virescens, in response to modern agricultural practices.</title>
        <authorList>
            <person name="Fritz M.L."/>
            <person name="Deyonke A.M."/>
            <person name="Papanicolaou A."/>
            <person name="Micinski S."/>
            <person name="Westbrook J."/>
            <person name="Gould F."/>
        </authorList>
    </citation>
    <scope>NUCLEOTIDE SEQUENCE [LARGE SCALE GENOMIC DNA]</scope>
    <source>
        <strain evidence="2">HvINT-</strain>
        <tissue evidence="2">Whole body</tissue>
    </source>
</reference>
<evidence type="ECO:0000256" key="1">
    <source>
        <dbReference type="SAM" id="MobiDB-lite"/>
    </source>
</evidence>
<feature type="compositionally biased region" description="Gly residues" evidence="1">
    <location>
        <begin position="288"/>
        <end position="305"/>
    </location>
</feature>
<feature type="compositionally biased region" description="Pro residues" evidence="1">
    <location>
        <begin position="269"/>
        <end position="281"/>
    </location>
</feature>
<protein>
    <submittedName>
        <fullName evidence="2">Uncharacterized protein</fullName>
    </submittedName>
</protein>
<feature type="region of interest" description="Disordered" evidence="1">
    <location>
        <begin position="74"/>
        <end position="96"/>
    </location>
</feature>
<proteinExistence type="predicted"/>
<sequence length="657" mass="67782">MGDLCAAAAAAPNSEPAGAGATALASLSGGGGGGVGGRRLRAAACRQSSWSGAAGRGLALARAAGGARLALAGQRSAQKASRPRARRHREAGACCGGAGPWRKHAVKATRTPSSLSADTGDLPPLATLSGGGRHGCRRGGRRRRGAQHRGGRRLQWNLQALAAAADSVASGGKSPVSALNELGVRVPTACCARPAPRTAPASRARARGRPRLLRLRAQQARGARRRRPRLPGGAAGPRRPRAAAAARHDFTSDEPAPAAPDQLDCLQAPPEPAPATPPPPPPDRRRCGGAGAGGLAVRRGGGGGATSRPQRAVRELLGAGVHVLFGDGTPLSAAQAPLQLSHSMRFKWCCQIKGAEVEGYGSSKKLAKLAAAPVRAGGAGGARPPPPPRPPPHPPAAAPRRPQSPSWWNEKFNELMKNDVVHSKRKVLAGIVSPRTDASRTHGWIGGDDGHQSACRPSTCPYGRALKRLPRRGPSPSPTLSLYRVTFVATRAWWQVAARALLQRHLYASAAAVRGAAGPDRPAGAQHDLEPLTGGGYQLKIKKGRSPPGGRAGAPPGWAPTFLVKNPGVGKKGAQNKTGGPRAPWAPRTPPKKNGGAHLPRRNEHHHASPTSTQRGWRAASLRTKIESGEGNHPPWRNCAGRPQTLGDGVAAGASAC</sequence>
<feature type="compositionally biased region" description="Low complexity" evidence="1">
    <location>
        <begin position="546"/>
        <end position="560"/>
    </location>
</feature>
<dbReference type="CDD" id="cd00048">
    <property type="entry name" value="DSRM_SF"/>
    <property type="match status" value="1"/>
</dbReference>